<keyword evidence="2" id="KW-0732">Signal</keyword>
<accession>A0A4Z1R9T8</accession>
<gene>
    <name evidence="3" type="ORF">E4582_00875</name>
</gene>
<keyword evidence="4" id="KW-1185">Reference proteome</keyword>
<dbReference type="PROSITE" id="PS51257">
    <property type="entry name" value="PROKAR_LIPOPROTEIN"/>
    <property type="match status" value="1"/>
</dbReference>
<evidence type="ECO:0000313" key="3">
    <source>
        <dbReference type="EMBL" id="TKS53468.1"/>
    </source>
</evidence>
<proteinExistence type="predicted"/>
<dbReference type="SUPFAM" id="SSF54427">
    <property type="entry name" value="NTF2-like"/>
    <property type="match status" value="1"/>
</dbReference>
<evidence type="ECO:0000313" key="4">
    <source>
        <dbReference type="Proteomes" id="UP000298681"/>
    </source>
</evidence>
<dbReference type="Proteomes" id="UP000298681">
    <property type="component" value="Unassembled WGS sequence"/>
</dbReference>
<dbReference type="RefSeq" id="WP_134672853.1">
    <property type="nucleotide sequence ID" value="NZ_SPUH01000001.1"/>
</dbReference>
<evidence type="ECO:0000256" key="2">
    <source>
        <dbReference type="SAM" id="SignalP"/>
    </source>
</evidence>
<feature type="signal peptide" evidence="2">
    <location>
        <begin position="1"/>
        <end position="21"/>
    </location>
</feature>
<evidence type="ECO:0008006" key="5">
    <source>
        <dbReference type="Google" id="ProtNLM"/>
    </source>
</evidence>
<protein>
    <recommendedName>
        <fullName evidence="5">Nuclear transport factor 2 family protein</fullName>
    </recommendedName>
</protein>
<organism evidence="3 4">
    <name type="scientific">Luteimonas yindakuii</name>
    <dbReference type="NCBI Taxonomy" id="2565782"/>
    <lineage>
        <taxon>Bacteria</taxon>
        <taxon>Pseudomonadati</taxon>
        <taxon>Pseudomonadota</taxon>
        <taxon>Gammaproteobacteria</taxon>
        <taxon>Lysobacterales</taxon>
        <taxon>Lysobacteraceae</taxon>
        <taxon>Luteimonas</taxon>
    </lineage>
</organism>
<sequence>MRTTLAVVLAALLAACGGEDANEQERGTPASASDVAALPAPAPGAGSVTVAPPAPTPAAVSLGDQPVQEAWIHSEGTDGLPPLEDNPEAGLVELVPIVPVDPDTVDAGPVAPSPVPVAADVDTGRATAVVQAYYAAIDARDYRSAYALWSDGGRASGQSPEQFATGFAATRAIEVQVGAPGAADGATGSQYVRVPVSVVATQADGSTRRYAGQYTLRRAASGGGDAWRIASAELREERL</sequence>
<feature type="chain" id="PRO_5021292381" description="Nuclear transport factor 2 family protein" evidence="2">
    <location>
        <begin position="22"/>
        <end position="239"/>
    </location>
</feature>
<dbReference type="AlphaFoldDB" id="A0A4Z1R9T8"/>
<reference evidence="3 4" key="1">
    <citation type="submission" date="2019-01" db="EMBL/GenBank/DDBJ databases">
        <authorList>
            <person name="Zhang S."/>
        </authorList>
    </citation>
    <scope>NUCLEOTIDE SEQUENCE [LARGE SCALE GENOMIC DNA]</scope>
    <source>
        <strain evidence="3 4">1626</strain>
    </source>
</reference>
<feature type="region of interest" description="Disordered" evidence="1">
    <location>
        <begin position="20"/>
        <end position="56"/>
    </location>
</feature>
<dbReference type="CDD" id="cd00531">
    <property type="entry name" value="NTF2_like"/>
    <property type="match status" value="1"/>
</dbReference>
<feature type="compositionally biased region" description="Low complexity" evidence="1">
    <location>
        <begin position="36"/>
        <end position="56"/>
    </location>
</feature>
<dbReference type="InterPro" id="IPR032710">
    <property type="entry name" value="NTF2-like_dom_sf"/>
</dbReference>
<comment type="caution">
    <text evidence="3">The sequence shown here is derived from an EMBL/GenBank/DDBJ whole genome shotgun (WGS) entry which is preliminary data.</text>
</comment>
<dbReference type="EMBL" id="SPUH01000001">
    <property type="protein sequence ID" value="TKS53468.1"/>
    <property type="molecule type" value="Genomic_DNA"/>
</dbReference>
<name>A0A4Z1R9T8_9GAMM</name>
<evidence type="ECO:0000256" key="1">
    <source>
        <dbReference type="SAM" id="MobiDB-lite"/>
    </source>
</evidence>